<evidence type="ECO:0000256" key="7">
    <source>
        <dbReference type="SAM" id="Phobius"/>
    </source>
</evidence>
<keyword evidence="4 6" id="KW-0479">Metal-binding</keyword>
<dbReference type="GO" id="GO:0020037">
    <property type="term" value="F:heme binding"/>
    <property type="evidence" value="ECO:0007669"/>
    <property type="project" value="InterPro"/>
</dbReference>
<dbReference type="SUPFAM" id="SSF48264">
    <property type="entry name" value="Cytochrome P450"/>
    <property type="match status" value="1"/>
</dbReference>
<keyword evidence="3 6" id="KW-0349">Heme</keyword>
<dbReference type="InterPro" id="IPR050121">
    <property type="entry name" value="Cytochrome_P450_monoxygenase"/>
</dbReference>
<comment type="cofactor">
    <cofactor evidence="1 6">
        <name>heme</name>
        <dbReference type="ChEBI" id="CHEBI:30413"/>
    </cofactor>
</comment>
<dbReference type="Pfam" id="PF00067">
    <property type="entry name" value="p450"/>
    <property type="match status" value="2"/>
</dbReference>
<gene>
    <name evidence="8" type="ORF">QBC34DRAFT_409952</name>
</gene>
<evidence type="ECO:0000313" key="9">
    <source>
        <dbReference type="Proteomes" id="UP001321760"/>
    </source>
</evidence>
<keyword evidence="9" id="KW-1185">Reference proteome</keyword>
<protein>
    <submittedName>
        <fullName evidence="8">Cytochrome P450 3A24</fullName>
    </submittedName>
</protein>
<proteinExistence type="inferred from homology"/>
<dbReference type="GO" id="GO:0016705">
    <property type="term" value="F:oxidoreductase activity, acting on paired donors, with incorporation or reduction of molecular oxygen"/>
    <property type="evidence" value="ECO:0007669"/>
    <property type="project" value="InterPro"/>
</dbReference>
<keyword evidence="7" id="KW-0812">Transmembrane</keyword>
<evidence type="ECO:0000313" key="8">
    <source>
        <dbReference type="EMBL" id="KAK4447384.1"/>
    </source>
</evidence>
<accession>A0AAV9GH92</accession>
<dbReference type="EMBL" id="MU865950">
    <property type="protein sequence ID" value="KAK4447384.1"/>
    <property type="molecule type" value="Genomic_DNA"/>
</dbReference>
<dbReference type="PANTHER" id="PTHR24305:SF232">
    <property type="entry name" value="P450, PUTATIVE (EUROFUNG)-RELATED"/>
    <property type="match status" value="1"/>
</dbReference>
<evidence type="ECO:0000256" key="1">
    <source>
        <dbReference type="ARBA" id="ARBA00001971"/>
    </source>
</evidence>
<feature type="binding site" description="axial binding residue" evidence="6">
    <location>
        <position position="513"/>
    </location>
    <ligand>
        <name>heme</name>
        <dbReference type="ChEBI" id="CHEBI:30413"/>
    </ligand>
    <ligandPart>
        <name>Fe</name>
        <dbReference type="ChEBI" id="CHEBI:18248"/>
    </ligandPart>
</feature>
<comment type="caution">
    <text evidence="8">The sequence shown here is derived from an EMBL/GenBank/DDBJ whole genome shotgun (WGS) entry which is preliminary data.</text>
</comment>
<dbReference type="Gene3D" id="1.10.630.10">
    <property type="entry name" value="Cytochrome P450"/>
    <property type="match status" value="1"/>
</dbReference>
<evidence type="ECO:0000256" key="3">
    <source>
        <dbReference type="ARBA" id="ARBA00022617"/>
    </source>
</evidence>
<dbReference type="PANTHER" id="PTHR24305">
    <property type="entry name" value="CYTOCHROME P450"/>
    <property type="match status" value="1"/>
</dbReference>
<dbReference type="InterPro" id="IPR001128">
    <property type="entry name" value="Cyt_P450"/>
</dbReference>
<keyword evidence="5 6" id="KW-0408">Iron</keyword>
<keyword evidence="7" id="KW-1133">Transmembrane helix</keyword>
<evidence type="ECO:0000256" key="6">
    <source>
        <dbReference type="PIRSR" id="PIRSR602401-1"/>
    </source>
</evidence>
<sequence>MATTYTLVIFGIIGLGIAWLYRRLLPTILPNGIPYDHSSAYRPFGDGFAVKAEGKRTLETSIAMFSQCQKLGSPIVQFLLTSLPGTNPAVVLDDPREVEDILLRRNREFDRSTLTTELFDKILPTSTIAQVTTPHLKAQKRLWSDVMSPEFLRRVVAPNLQMAAKELVELWKVKSEGDDEPIEVSEDVQCTALDAIWVAVLGNKIGVVKHLISKARGEKVDEETARVTELVRFAAEEAGHIVGEGVGSVWPALTFFFASWKPSFRRFRRVGREEVQKLMSNACERFHRLSEMSTMSTDDEEHDTCAMDFVLRREIMRAKKEGRPAPDPPNDPTMLDELWLLLLAGHDSTANTLGWFVKIMGLHPVAQRELREALVAAFGDNKFPNSTEILKAEIPLLDATIEETNRFSATAAITSRRAVVDTQILGYHIPKGTDVLMNLRTNKQQFDVDESLRSETCRAAQAKRPRGGFDGPSGRDLDKFVPRRWLAQDATGKEVFDAYSLPVLNFGGGFRGCFGKRLAYLELRIIITTLVLNFEFLPLPEKLTGMEAYEEVFRKPRAAHVKLRAL</sequence>
<dbReference type="PRINTS" id="PR00463">
    <property type="entry name" value="EP450I"/>
</dbReference>
<evidence type="ECO:0000256" key="5">
    <source>
        <dbReference type="ARBA" id="ARBA00023004"/>
    </source>
</evidence>
<dbReference type="GO" id="GO:0004497">
    <property type="term" value="F:monooxygenase activity"/>
    <property type="evidence" value="ECO:0007669"/>
    <property type="project" value="InterPro"/>
</dbReference>
<evidence type="ECO:0000256" key="4">
    <source>
        <dbReference type="ARBA" id="ARBA00022723"/>
    </source>
</evidence>
<keyword evidence="7" id="KW-0472">Membrane</keyword>
<comment type="similarity">
    <text evidence="2">Belongs to the cytochrome P450 family.</text>
</comment>
<reference evidence="8" key="1">
    <citation type="journal article" date="2023" name="Mol. Phylogenet. Evol.">
        <title>Genome-scale phylogeny and comparative genomics of the fungal order Sordariales.</title>
        <authorList>
            <person name="Hensen N."/>
            <person name="Bonometti L."/>
            <person name="Westerberg I."/>
            <person name="Brannstrom I.O."/>
            <person name="Guillou S."/>
            <person name="Cros-Aarteil S."/>
            <person name="Calhoun S."/>
            <person name="Haridas S."/>
            <person name="Kuo A."/>
            <person name="Mondo S."/>
            <person name="Pangilinan J."/>
            <person name="Riley R."/>
            <person name="LaButti K."/>
            <person name="Andreopoulos B."/>
            <person name="Lipzen A."/>
            <person name="Chen C."/>
            <person name="Yan M."/>
            <person name="Daum C."/>
            <person name="Ng V."/>
            <person name="Clum A."/>
            <person name="Steindorff A."/>
            <person name="Ohm R.A."/>
            <person name="Martin F."/>
            <person name="Silar P."/>
            <person name="Natvig D.O."/>
            <person name="Lalanne C."/>
            <person name="Gautier V."/>
            <person name="Ament-Velasquez S.L."/>
            <person name="Kruys A."/>
            <person name="Hutchinson M.I."/>
            <person name="Powell A.J."/>
            <person name="Barry K."/>
            <person name="Miller A.N."/>
            <person name="Grigoriev I.V."/>
            <person name="Debuchy R."/>
            <person name="Gladieux P."/>
            <person name="Hiltunen Thoren M."/>
            <person name="Johannesson H."/>
        </authorList>
    </citation>
    <scope>NUCLEOTIDE SEQUENCE</scope>
    <source>
        <strain evidence="8">PSN243</strain>
    </source>
</reference>
<organism evidence="8 9">
    <name type="scientific">Podospora aff. communis PSN243</name>
    <dbReference type="NCBI Taxonomy" id="3040156"/>
    <lineage>
        <taxon>Eukaryota</taxon>
        <taxon>Fungi</taxon>
        <taxon>Dikarya</taxon>
        <taxon>Ascomycota</taxon>
        <taxon>Pezizomycotina</taxon>
        <taxon>Sordariomycetes</taxon>
        <taxon>Sordariomycetidae</taxon>
        <taxon>Sordariales</taxon>
        <taxon>Podosporaceae</taxon>
        <taxon>Podospora</taxon>
    </lineage>
</organism>
<name>A0AAV9GH92_9PEZI</name>
<dbReference type="InterPro" id="IPR036396">
    <property type="entry name" value="Cyt_P450_sf"/>
</dbReference>
<dbReference type="InterPro" id="IPR002401">
    <property type="entry name" value="Cyt_P450_E_grp-I"/>
</dbReference>
<dbReference type="AlphaFoldDB" id="A0AAV9GH92"/>
<evidence type="ECO:0000256" key="2">
    <source>
        <dbReference type="ARBA" id="ARBA00010617"/>
    </source>
</evidence>
<dbReference type="GO" id="GO:0005506">
    <property type="term" value="F:iron ion binding"/>
    <property type="evidence" value="ECO:0007669"/>
    <property type="project" value="InterPro"/>
</dbReference>
<dbReference type="PRINTS" id="PR00385">
    <property type="entry name" value="P450"/>
</dbReference>
<feature type="transmembrane region" description="Helical" evidence="7">
    <location>
        <begin position="5"/>
        <end position="21"/>
    </location>
</feature>
<dbReference type="Proteomes" id="UP001321760">
    <property type="component" value="Unassembled WGS sequence"/>
</dbReference>
<reference evidence="8" key="2">
    <citation type="submission" date="2023-05" db="EMBL/GenBank/DDBJ databases">
        <authorList>
            <consortium name="Lawrence Berkeley National Laboratory"/>
            <person name="Steindorff A."/>
            <person name="Hensen N."/>
            <person name="Bonometti L."/>
            <person name="Westerberg I."/>
            <person name="Brannstrom I.O."/>
            <person name="Guillou S."/>
            <person name="Cros-Aarteil S."/>
            <person name="Calhoun S."/>
            <person name="Haridas S."/>
            <person name="Kuo A."/>
            <person name="Mondo S."/>
            <person name="Pangilinan J."/>
            <person name="Riley R."/>
            <person name="Labutti K."/>
            <person name="Andreopoulos B."/>
            <person name="Lipzen A."/>
            <person name="Chen C."/>
            <person name="Yanf M."/>
            <person name="Daum C."/>
            <person name="Ng V."/>
            <person name="Clum A."/>
            <person name="Ohm R."/>
            <person name="Martin F."/>
            <person name="Silar P."/>
            <person name="Natvig D."/>
            <person name="Lalanne C."/>
            <person name="Gautier V."/>
            <person name="Ament-Velasquez S.L."/>
            <person name="Kruys A."/>
            <person name="Hutchinson M.I."/>
            <person name="Powell A.J."/>
            <person name="Barry K."/>
            <person name="Miller A.N."/>
            <person name="Grigoriev I.V."/>
            <person name="Debuchy R."/>
            <person name="Gladieux P."/>
            <person name="Thoren M.H."/>
            <person name="Johannesson H."/>
        </authorList>
    </citation>
    <scope>NUCLEOTIDE SEQUENCE</scope>
    <source>
        <strain evidence="8">PSN243</strain>
    </source>
</reference>